<comment type="caution">
    <text evidence="3">The sequence shown here is derived from an EMBL/GenBank/DDBJ whole genome shotgun (WGS) entry which is preliminary data.</text>
</comment>
<dbReference type="GO" id="GO:0051536">
    <property type="term" value="F:iron-sulfur cluster binding"/>
    <property type="evidence" value="ECO:0007669"/>
    <property type="project" value="InterPro"/>
</dbReference>
<evidence type="ECO:0000313" key="4">
    <source>
        <dbReference type="Proteomes" id="UP000017081"/>
    </source>
</evidence>
<accession>U7V5V1</accession>
<evidence type="ECO:0000259" key="1">
    <source>
        <dbReference type="Pfam" id="PF07992"/>
    </source>
</evidence>
<dbReference type="Proteomes" id="UP000017081">
    <property type="component" value="Unassembled WGS sequence"/>
</dbReference>
<dbReference type="InterPro" id="IPR023753">
    <property type="entry name" value="FAD/NAD-binding_dom"/>
</dbReference>
<evidence type="ECO:0000313" key="3">
    <source>
        <dbReference type="EMBL" id="ERT66920.1"/>
    </source>
</evidence>
<dbReference type="InterPro" id="IPR028261">
    <property type="entry name" value="DPD_II"/>
</dbReference>
<dbReference type="Pfam" id="PF07992">
    <property type="entry name" value="Pyr_redox_2"/>
    <property type="match status" value="1"/>
</dbReference>
<dbReference type="EMBL" id="AXZF01000126">
    <property type="protein sequence ID" value="ERT66920.1"/>
    <property type="molecule type" value="Genomic_DNA"/>
</dbReference>
<dbReference type="InterPro" id="IPR009051">
    <property type="entry name" value="Helical_ferredxn"/>
</dbReference>
<dbReference type="GO" id="GO:0016491">
    <property type="term" value="F:oxidoreductase activity"/>
    <property type="evidence" value="ECO:0007669"/>
    <property type="project" value="InterPro"/>
</dbReference>
<dbReference type="PATRIC" id="fig|1319815.3.peg.2383"/>
<dbReference type="STRING" id="1319815.HMPREF0202_02483"/>
<protein>
    <submittedName>
        <fullName evidence="3">Pyridine nucleotide-disulfide oxidoreductase</fullName>
    </submittedName>
</protein>
<dbReference type="Gene3D" id="3.50.50.60">
    <property type="entry name" value="FAD/NAD(P)-binding domain"/>
    <property type="match status" value="2"/>
</dbReference>
<feature type="domain" description="Dihydroprymidine dehydrogenase" evidence="2">
    <location>
        <begin position="8"/>
        <end position="95"/>
    </location>
</feature>
<gene>
    <name evidence="3" type="ORF">HMPREF0202_02483</name>
</gene>
<dbReference type="Pfam" id="PF14691">
    <property type="entry name" value="Fer4_20"/>
    <property type="match status" value="1"/>
</dbReference>
<dbReference type="HOGENOM" id="CLU_000422_3_3_0"/>
<dbReference type="AlphaFoldDB" id="U7V5V1"/>
<feature type="domain" description="FAD/NAD(P)-binding" evidence="1">
    <location>
        <begin position="113"/>
        <end position="399"/>
    </location>
</feature>
<dbReference type="PANTHER" id="PTHR42783:SF3">
    <property type="entry name" value="GLUTAMATE SYNTHASE [NADPH] SMALL CHAIN-RELATED"/>
    <property type="match status" value="1"/>
</dbReference>
<evidence type="ECO:0000259" key="2">
    <source>
        <dbReference type="Pfam" id="PF14691"/>
    </source>
</evidence>
<dbReference type="PRINTS" id="PR00368">
    <property type="entry name" value="FADPNR"/>
</dbReference>
<sequence length="413" mass="45882">MIILKIDLLQEANRCLNCKKPLCKIHCPISTDIPNIINLFKENKIDEAGEILFTNNPLSIFCSIVCPHEEQCKGHCIKGIKETPVEFPLIEKEISTEYLSKLPLNKKENKKIDIAIIGGGPAGITSAILLAKEGFNVTIFEAFSKLGGVLRFGIPEFRLSRELMDTFEKYLLNLGIKIKYNTLVGPTHTIQNLKNDDFKYIIITTGVWNPKPMDIKGETKGNVHYAINYLVSPESYNLGPNVLVIGGGNVAMDAARVAKRLGSSVTVMYRRGEEDMPATKVEIAEAKEDGVNFKFYYAPKEILDNTMIFLRTESHTDENGRKKLVTLEDTDIAIPYSSIIVAVSQGPKKNIVSSEDRISLEKWGTVIVNDNFETTLENVFSCGDVVTGPKTVVAAVNDAKKVVTNILKKEELI</sequence>
<dbReference type="eggNOG" id="COG0493">
    <property type="taxonomic scope" value="Bacteria"/>
</dbReference>
<name>U7V5V1_9FUSO</name>
<dbReference type="InterPro" id="IPR036188">
    <property type="entry name" value="FAD/NAD-bd_sf"/>
</dbReference>
<dbReference type="SUPFAM" id="SSF51971">
    <property type="entry name" value="Nucleotide-binding domain"/>
    <property type="match status" value="2"/>
</dbReference>
<organism evidence="3 4">
    <name type="scientific">Cetobacterium somerae ATCC BAA-474</name>
    <dbReference type="NCBI Taxonomy" id="1319815"/>
    <lineage>
        <taxon>Bacteria</taxon>
        <taxon>Fusobacteriati</taxon>
        <taxon>Fusobacteriota</taxon>
        <taxon>Fusobacteriia</taxon>
        <taxon>Fusobacteriales</taxon>
        <taxon>Fusobacteriaceae</taxon>
        <taxon>Cetobacterium</taxon>
    </lineage>
</organism>
<reference evidence="3 4" key="1">
    <citation type="submission" date="2013-08" db="EMBL/GenBank/DDBJ databases">
        <authorList>
            <person name="Weinstock G."/>
            <person name="Sodergren E."/>
            <person name="Wylie T."/>
            <person name="Fulton L."/>
            <person name="Fulton R."/>
            <person name="Fronick C."/>
            <person name="O'Laughlin M."/>
            <person name="Godfrey J."/>
            <person name="Miner T."/>
            <person name="Herter B."/>
            <person name="Appelbaum E."/>
            <person name="Cordes M."/>
            <person name="Lek S."/>
            <person name="Wollam A."/>
            <person name="Pepin K.H."/>
            <person name="Palsikar V.B."/>
            <person name="Mitreva M."/>
            <person name="Wilson R.K."/>
        </authorList>
    </citation>
    <scope>NUCLEOTIDE SEQUENCE [LARGE SCALE GENOMIC DNA]</scope>
    <source>
        <strain evidence="3 4">ATCC BAA-474</strain>
    </source>
</reference>
<dbReference type="PANTHER" id="PTHR42783">
    <property type="entry name" value="GLUTAMATE SYNTHASE [NADPH] SMALL CHAIN"/>
    <property type="match status" value="1"/>
</dbReference>
<dbReference type="Gene3D" id="1.10.1060.10">
    <property type="entry name" value="Alpha-helical ferredoxin"/>
    <property type="match status" value="1"/>
</dbReference>
<dbReference type="SUPFAM" id="SSF46548">
    <property type="entry name" value="alpha-helical ferredoxin"/>
    <property type="match status" value="1"/>
</dbReference>
<proteinExistence type="predicted"/>
<dbReference type="PRINTS" id="PR00469">
    <property type="entry name" value="PNDRDTASEII"/>
</dbReference>
<keyword evidence="4" id="KW-1185">Reference proteome</keyword>